<comment type="caution">
    <text evidence="2">The sequence shown here is derived from an EMBL/GenBank/DDBJ whole genome shotgun (WGS) entry which is preliminary data.</text>
</comment>
<feature type="chain" id="PRO_5015452159" description="DUF4878 domain-containing protein" evidence="1">
    <location>
        <begin position="20"/>
        <end position="143"/>
    </location>
</feature>
<evidence type="ECO:0000313" key="2">
    <source>
        <dbReference type="EMBL" id="PTL55628.1"/>
    </source>
</evidence>
<organism evidence="2 3">
    <name type="scientific">Paraconexibacter algicola</name>
    <dbReference type="NCBI Taxonomy" id="2133960"/>
    <lineage>
        <taxon>Bacteria</taxon>
        <taxon>Bacillati</taxon>
        <taxon>Actinomycetota</taxon>
        <taxon>Thermoleophilia</taxon>
        <taxon>Solirubrobacterales</taxon>
        <taxon>Paraconexibacteraceae</taxon>
        <taxon>Paraconexibacter</taxon>
    </lineage>
</organism>
<keyword evidence="3" id="KW-1185">Reference proteome</keyword>
<name>A0A2T4UDP6_9ACTN</name>
<evidence type="ECO:0000313" key="3">
    <source>
        <dbReference type="Proteomes" id="UP000240739"/>
    </source>
</evidence>
<proteinExistence type="predicted"/>
<reference evidence="2 3" key="1">
    <citation type="submission" date="2018-03" db="EMBL/GenBank/DDBJ databases">
        <title>Aquarubrobacter algicola gen. nov., sp. nov., a novel actinobacterium isolated from shallow eutrophic lake during the end of cyanobacterial harmful algal blooms.</title>
        <authorList>
            <person name="Chun S.J."/>
        </authorList>
    </citation>
    <scope>NUCLEOTIDE SEQUENCE [LARGE SCALE GENOMIC DNA]</scope>
    <source>
        <strain evidence="2 3">Seoho-28</strain>
    </source>
</reference>
<sequence length="143" mass="15350">MTVRTRRLAALLAALSAFAAGCGGESDTDLVRDTVRSYGEASAKKDYQRICDDLVAKELLRSVEAVGLPCELAFKRGLQEVKNPRVEVGEVTVNKSKALVQVRSSAEGQPDSQDTLELTLEGGEWRISSLAKAQPQPPQPAAP</sequence>
<dbReference type="AlphaFoldDB" id="A0A2T4UDP6"/>
<accession>A0A2T4UDP6</accession>
<dbReference type="OrthoDB" id="5244170at2"/>
<protein>
    <recommendedName>
        <fullName evidence="4">DUF4878 domain-containing protein</fullName>
    </recommendedName>
</protein>
<dbReference type="EMBL" id="PYYB01000003">
    <property type="protein sequence ID" value="PTL55628.1"/>
    <property type="molecule type" value="Genomic_DNA"/>
</dbReference>
<gene>
    <name evidence="2" type="ORF">C7Y72_18510</name>
</gene>
<evidence type="ECO:0008006" key="4">
    <source>
        <dbReference type="Google" id="ProtNLM"/>
    </source>
</evidence>
<dbReference type="Proteomes" id="UP000240739">
    <property type="component" value="Unassembled WGS sequence"/>
</dbReference>
<dbReference type="RefSeq" id="WP_107570671.1">
    <property type="nucleotide sequence ID" value="NZ_PYYB01000003.1"/>
</dbReference>
<feature type="signal peptide" evidence="1">
    <location>
        <begin position="1"/>
        <end position="19"/>
    </location>
</feature>
<evidence type="ECO:0000256" key="1">
    <source>
        <dbReference type="SAM" id="SignalP"/>
    </source>
</evidence>
<dbReference type="PROSITE" id="PS51257">
    <property type="entry name" value="PROKAR_LIPOPROTEIN"/>
    <property type="match status" value="1"/>
</dbReference>
<keyword evidence="1" id="KW-0732">Signal</keyword>